<dbReference type="InParanoid" id="A0A1Y2LHJ9"/>
<evidence type="ECO:0000256" key="1">
    <source>
        <dbReference type="ARBA" id="ARBA00004141"/>
    </source>
</evidence>
<keyword evidence="4 6" id="KW-0472">Membrane</keyword>
<dbReference type="Proteomes" id="UP000193240">
    <property type="component" value="Unassembled WGS sequence"/>
</dbReference>
<feature type="transmembrane region" description="Helical" evidence="6">
    <location>
        <begin position="50"/>
        <end position="68"/>
    </location>
</feature>
<feature type="region of interest" description="Disordered" evidence="5">
    <location>
        <begin position="265"/>
        <end position="284"/>
    </location>
</feature>
<dbReference type="STRING" id="105696.A0A1Y2LHJ9"/>
<feature type="transmembrane region" description="Helical" evidence="6">
    <location>
        <begin position="158"/>
        <end position="182"/>
    </location>
</feature>
<evidence type="ECO:0000256" key="5">
    <source>
        <dbReference type="SAM" id="MobiDB-lite"/>
    </source>
</evidence>
<keyword evidence="3 6" id="KW-1133">Transmembrane helix</keyword>
<name>A0A1Y2LHJ9_EPING</name>
<dbReference type="PANTHER" id="PTHR31465:SF27">
    <property type="entry name" value="DOMAIN PROTEIN, PUTATIVE (AFU_ORTHOLOGUE AFUA_3G01030)-RELATED"/>
    <property type="match status" value="1"/>
</dbReference>
<protein>
    <recommendedName>
        <fullName evidence="9">RTA1 like protein</fullName>
    </recommendedName>
</protein>
<organism evidence="7 8">
    <name type="scientific">Epicoccum nigrum</name>
    <name type="common">Soil fungus</name>
    <name type="synonym">Epicoccum purpurascens</name>
    <dbReference type="NCBI Taxonomy" id="105696"/>
    <lineage>
        <taxon>Eukaryota</taxon>
        <taxon>Fungi</taxon>
        <taxon>Dikarya</taxon>
        <taxon>Ascomycota</taxon>
        <taxon>Pezizomycotina</taxon>
        <taxon>Dothideomycetes</taxon>
        <taxon>Pleosporomycetidae</taxon>
        <taxon>Pleosporales</taxon>
        <taxon>Pleosporineae</taxon>
        <taxon>Didymellaceae</taxon>
        <taxon>Epicoccum</taxon>
    </lineage>
</organism>
<evidence type="ECO:0000313" key="8">
    <source>
        <dbReference type="Proteomes" id="UP000193240"/>
    </source>
</evidence>
<reference evidence="7 8" key="1">
    <citation type="journal article" date="2017" name="Genome Announc.">
        <title>Genome sequence of the saprophytic ascomycete Epicoccum nigrum ICMP 19927 strain isolated from New Zealand.</title>
        <authorList>
            <person name="Fokin M."/>
            <person name="Fleetwood D."/>
            <person name="Weir B.S."/>
            <person name="Villas-Boas S.G."/>
        </authorList>
    </citation>
    <scope>NUCLEOTIDE SEQUENCE [LARGE SCALE GENOMIC DNA]</scope>
    <source>
        <strain evidence="7 8">ICMP 19927</strain>
    </source>
</reference>
<evidence type="ECO:0000313" key="7">
    <source>
        <dbReference type="EMBL" id="OSS43361.1"/>
    </source>
</evidence>
<feature type="transmembrane region" description="Helical" evidence="6">
    <location>
        <begin position="80"/>
        <end position="102"/>
    </location>
</feature>
<dbReference type="PANTHER" id="PTHR31465">
    <property type="entry name" value="PROTEIN RTA1-RELATED"/>
    <property type="match status" value="1"/>
</dbReference>
<proteinExistence type="predicted"/>
<comment type="subcellular location">
    <subcellularLocation>
        <location evidence="1">Membrane</location>
        <topology evidence="1">Multi-pass membrane protein</topology>
    </subcellularLocation>
</comment>
<feature type="transmembrane region" description="Helical" evidence="6">
    <location>
        <begin position="123"/>
        <end position="146"/>
    </location>
</feature>
<evidence type="ECO:0008006" key="9">
    <source>
        <dbReference type="Google" id="ProtNLM"/>
    </source>
</evidence>
<sequence length="284" mass="31313">MANPPSAPSFDWKMYRYVPSLPAAILFLILFFILTLAHVYTYLRYRKTSTIYVILGGICEIIGFAARTGSHFDNTSWAPFIMQGTLLLIGPLFFAATVYMMLGRTIRLADAASISRISPRWCTRIFVAADISTLIVQGLGASLMGTMQLSLALAGEKVVIGGLALQVATFIVFLVVAADFNIRINRVSKTDPGSPREAWKKMLHILYTLSALILLRCTFRLIEYAMGNAAYLIAHEWTLYVFDGVPMLTVLLLLLILQPSRVSTEQKTDGNESSDGELGAMGGR</sequence>
<dbReference type="InterPro" id="IPR007568">
    <property type="entry name" value="RTA1"/>
</dbReference>
<feature type="transmembrane region" description="Helical" evidence="6">
    <location>
        <begin position="20"/>
        <end position="43"/>
    </location>
</feature>
<dbReference type="EMBL" id="KZ107868">
    <property type="protein sequence ID" value="OSS43361.1"/>
    <property type="molecule type" value="Genomic_DNA"/>
</dbReference>
<dbReference type="AlphaFoldDB" id="A0A1Y2LHJ9"/>
<gene>
    <name evidence="7" type="ORF">B5807_11914</name>
</gene>
<keyword evidence="8" id="KW-1185">Reference proteome</keyword>
<dbReference type="GO" id="GO:0016020">
    <property type="term" value="C:membrane"/>
    <property type="evidence" value="ECO:0007669"/>
    <property type="project" value="UniProtKB-SubCell"/>
</dbReference>
<evidence type="ECO:0000256" key="3">
    <source>
        <dbReference type="ARBA" id="ARBA00022989"/>
    </source>
</evidence>
<accession>A0A1Y2LHJ9</accession>
<evidence type="ECO:0000256" key="2">
    <source>
        <dbReference type="ARBA" id="ARBA00022692"/>
    </source>
</evidence>
<dbReference type="Pfam" id="PF04479">
    <property type="entry name" value="RTA1"/>
    <property type="match status" value="1"/>
</dbReference>
<keyword evidence="2 6" id="KW-0812">Transmembrane</keyword>
<feature type="transmembrane region" description="Helical" evidence="6">
    <location>
        <begin position="203"/>
        <end position="222"/>
    </location>
</feature>
<feature type="transmembrane region" description="Helical" evidence="6">
    <location>
        <begin position="237"/>
        <end position="257"/>
    </location>
</feature>
<dbReference type="OMA" id="DWEMYRY"/>
<evidence type="ECO:0000256" key="6">
    <source>
        <dbReference type="SAM" id="Phobius"/>
    </source>
</evidence>
<evidence type="ECO:0000256" key="4">
    <source>
        <dbReference type="ARBA" id="ARBA00023136"/>
    </source>
</evidence>